<protein>
    <recommendedName>
        <fullName evidence="3">Protein kinase domain-containing protein</fullName>
    </recommendedName>
</protein>
<evidence type="ECO:0000313" key="2">
    <source>
        <dbReference type="Proteomes" id="UP000230002"/>
    </source>
</evidence>
<evidence type="ECO:0008006" key="3">
    <source>
        <dbReference type="Google" id="ProtNLM"/>
    </source>
</evidence>
<keyword evidence="2" id="KW-1185">Reference proteome</keyword>
<reference evidence="1 2" key="1">
    <citation type="journal article" date="2015" name="Sci. Rep.">
        <title>Chromosome-level genome map provides insights into diverse defense mechanisms in the medicinal fungus Ganoderma sinense.</title>
        <authorList>
            <person name="Zhu Y."/>
            <person name="Xu J."/>
            <person name="Sun C."/>
            <person name="Zhou S."/>
            <person name="Xu H."/>
            <person name="Nelson D.R."/>
            <person name="Qian J."/>
            <person name="Song J."/>
            <person name="Luo H."/>
            <person name="Xiang L."/>
            <person name="Li Y."/>
            <person name="Xu Z."/>
            <person name="Ji A."/>
            <person name="Wang L."/>
            <person name="Lu S."/>
            <person name="Hayward A."/>
            <person name="Sun W."/>
            <person name="Li X."/>
            <person name="Schwartz D.C."/>
            <person name="Wang Y."/>
            <person name="Chen S."/>
        </authorList>
    </citation>
    <scope>NUCLEOTIDE SEQUENCE [LARGE SCALE GENOMIC DNA]</scope>
    <source>
        <strain evidence="1 2">ZZ0214-1</strain>
    </source>
</reference>
<proteinExistence type="predicted"/>
<comment type="caution">
    <text evidence="1">The sequence shown here is derived from an EMBL/GenBank/DDBJ whole genome shotgun (WGS) entry which is preliminary data.</text>
</comment>
<dbReference type="InterPro" id="IPR011009">
    <property type="entry name" value="Kinase-like_dom_sf"/>
</dbReference>
<dbReference type="OrthoDB" id="2801156at2759"/>
<gene>
    <name evidence="1" type="ORF">GSI_00210</name>
</gene>
<sequence>MIPCDATAPPVVSMDITTFSAMLNVEPHHFEATFDKPYDQITANDVLEKAATFIDAYATNHCWRHRIPVSMKGRPEPILRYLKKEDAFVNSSATPPGSPLSECYPSPYSRVAASWYWTTGYSLSSVAVEVDSLLASIAPLPDTTNVRWYILLSMSLDPTVSFVPFGLQDAGILVRKRKEYMDLVRRQKSQTPASNNLWPRSEYGPNPVTLVPIFAETYNMLAYPETVELEIGTREGAFDVHRNVSRFILAANQQFNNEKKFSAGIFVVLKELLDFLDLELHHTVYSGLDDSQAAEIDWIGFCHTVHRMLCIPFSGKGREKYGTEGDSIVQNLLELQRLLAIRREFGDFIMLTACPILILAVEGTYVRVSAMYFSARIHSVELFRVHLKLHNTPQERHDLAVKFQVVRNTVRKLCEFYTNLHAAMRPPTVPYLFPQPLSLLQCLIPSPAPEVVRHLSSLNLTILESASSLEDSRPLYKGVIFPFQHRQVVRVIVKVLSGEYGVAAHKLLAQQDPPLAPKLYWCGAITVGHVMVIMEEVQTEPGRMDPHPCNYHQDDVDIVQRDIGRAVNILHEHGLVHGDLRVPNMVIHWGRGYLIDFDWAGVEGVARYPPSLNPEVKWPDDHNNLLSMPISKEDDKARFKRTIEELLGKHDPPPSEIETARTNKLVPVRVGRL</sequence>
<dbReference type="AlphaFoldDB" id="A0A2G8SRW1"/>
<organism evidence="1 2">
    <name type="scientific">Ganoderma sinense ZZ0214-1</name>
    <dbReference type="NCBI Taxonomy" id="1077348"/>
    <lineage>
        <taxon>Eukaryota</taxon>
        <taxon>Fungi</taxon>
        <taxon>Dikarya</taxon>
        <taxon>Basidiomycota</taxon>
        <taxon>Agaricomycotina</taxon>
        <taxon>Agaricomycetes</taxon>
        <taxon>Polyporales</taxon>
        <taxon>Polyporaceae</taxon>
        <taxon>Ganoderma</taxon>
    </lineage>
</organism>
<dbReference type="Gene3D" id="1.10.510.10">
    <property type="entry name" value="Transferase(Phosphotransferase) domain 1"/>
    <property type="match status" value="1"/>
</dbReference>
<evidence type="ECO:0000313" key="1">
    <source>
        <dbReference type="EMBL" id="PIL36521.1"/>
    </source>
</evidence>
<dbReference type="SUPFAM" id="SSF56112">
    <property type="entry name" value="Protein kinase-like (PK-like)"/>
    <property type="match status" value="1"/>
</dbReference>
<dbReference type="EMBL" id="AYKW01000001">
    <property type="protein sequence ID" value="PIL36521.1"/>
    <property type="molecule type" value="Genomic_DNA"/>
</dbReference>
<dbReference type="Proteomes" id="UP000230002">
    <property type="component" value="Unassembled WGS sequence"/>
</dbReference>
<name>A0A2G8SRW1_9APHY</name>
<accession>A0A2G8SRW1</accession>